<gene>
    <name evidence="3" type="ORF">M407DRAFT_139912</name>
</gene>
<keyword evidence="2" id="KW-0472">Membrane</keyword>
<reference evidence="3 4" key="1">
    <citation type="submission" date="2014-04" db="EMBL/GenBank/DDBJ databases">
        <authorList>
            <consortium name="DOE Joint Genome Institute"/>
            <person name="Kuo A."/>
            <person name="Girlanda M."/>
            <person name="Perotto S."/>
            <person name="Kohler A."/>
            <person name="Nagy L.G."/>
            <person name="Floudas D."/>
            <person name="Copeland A."/>
            <person name="Barry K.W."/>
            <person name="Cichocki N."/>
            <person name="Veneault-Fourrey C."/>
            <person name="LaButti K."/>
            <person name="Lindquist E.A."/>
            <person name="Lipzen A."/>
            <person name="Lundell T."/>
            <person name="Morin E."/>
            <person name="Murat C."/>
            <person name="Sun H."/>
            <person name="Tunlid A."/>
            <person name="Henrissat B."/>
            <person name="Grigoriev I.V."/>
            <person name="Hibbett D.S."/>
            <person name="Martin F."/>
            <person name="Nordberg H.P."/>
            <person name="Cantor M.N."/>
            <person name="Hua S.X."/>
        </authorList>
    </citation>
    <scope>NUCLEOTIDE SEQUENCE [LARGE SCALE GENOMIC DNA]</scope>
    <source>
        <strain evidence="3 4">MUT 4182</strain>
    </source>
</reference>
<accession>A0A0C3Q8T7</accession>
<organism evidence="3 4">
    <name type="scientific">Tulasnella calospora MUT 4182</name>
    <dbReference type="NCBI Taxonomy" id="1051891"/>
    <lineage>
        <taxon>Eukaryota</taxon>
        <taxon>Fungi</taxon>
        <taxon>Dikarya</taxon>
        <taxon>Basidiomycota</taxon>
        <taxon>Agaricomycotina</taxon>
        <taxon>Agaricomycetes</taxon>
        <taxon>Cantharellales</taxon>
        <taxon>Tulasnellaceae</taxon>
        <taxon>Tulasnella</taxon>
    </lineage>
</organism>
<evidence type="ECO:0000313" key="4">
    <source>
        <dbReference type="Proteomes" id="UP000054248"/>
    </source>
</evidence>
<keyword evidence="2" id="KW-1133">Transmembrane helix</keyword>
<feature type="compositionally biased region" description="Polar residues" evidence="1">
    <location>
        <begin position="21"/>
        <end position="35"/>
    </location>
</feature>
<keyword evidence="2" id="KW-0812">Transmembrane</keyword>
<evidence type="ECO:0000256" key="2">
    <source>
        <dbReference type="SAM" id="Phobius"/>
    </source>
</evidence>
<reference evidence="4" key="2">
    <citation type="submission" date="2015-01" db="EMBL/GenBank/DDBJ databases">
        <title>Evolutionary Origins and Diversification of the Mycorrhizal Mutualists.</title>
        <authorList>
            <consortium name="DOE Joint Genome Institute"/>
            <consortium name="Mycorrhizal Genomics Consortium"/>
            <person name="Kohler A."/>
            <person name="Kuo A."/>
            <person name="Nagy L.G."/>
            <person name="Floudas D."/>
            <person name="Copeland A."/>
            <person name="Barry K.W."/>
            <person name="Cichocki N."/>
            <person name="Veneault-Fourrey C."/>
            <person name="LaButti K."/>
            <person name="Lindquist E.A."/>
            <person name="Lipzen A."/>
            <person name="Lundell T."/>
            <person name="Morin E."/>
            <person name="Murat C."/>
            <person name="Riley R."/>
            <person name="Ohm R."/>
            <person name="Sun H."/>
            <person name="Tunlid A."/>
            <person name="Henrissat B."/>
            <person name="Grigoriev I.V."/>
            <person name="Hibbett D.S."/>
            <person name="Martin F."/>
        </authorList>
    </citation>
    <scope>NUCLEOTIDE SEQUENCE [LARGE SCALE GENOMIC DNA]</scope>
    <source>
        <strain evidence="4">MUT 4182</strain>
    </source>
</reference>
<proteinExistence type="predicted"/>
<evidence type="ECO:0000313" key="3">
    <source>
        <dbReference type="EMBL" id="KIO20229.1"/>
    </source>
</evidence>
<dbReference type="AlphaFoldDB" id="A0A0C3Q8T7"/>
<sequence length="184" mass="19668">MALGSPATTTAEYGTGFPPQATATDASNSGNTGGTNVRSFVTPLARVHHANVSSYGCEKTHQGLYLYTFLITLMVLLSVASLIIVRSCILRRRFRRQMQLAIEGGGGFVIPPHLRMPGAAEGGIPIILAGRHGGGRRRKEKVALGAKPVMSEVWMEKEMDGGEEVSGEKWMHSAMIQVGACRGT</sequence>
<feature type="region of interest" description="Disordered" evidence="1">
    <location>
        <begin position="1"/>
        <end position="35"/>
    </location>
</feature>
<evidence type="ECO:0000256" key="1">
    <source>
        <dbReference type="SAM" id="MobiDB-lite"/>
    </source>
</evidence>
<feature type="transmembrane region" description="Helical" evidence="2">
    <location>
        <begin position="64"/>
        <end position="89"/>
    </location>
</feature>
<dbReference type="OrthoDB" id="3237391at2759"/>
<dbReference type="Proteomes" id="UP000054248">
    <property type="component" value="Unassembled WGS sequence"/>
</dbReference>
<dbReference type="EMBL" id="KN823182">
    <property type="protein sequence ID" value="KIO20229.1"/>
    <property type="molecule type" value="Genomic_DNA"/>
</dbReference>
<keyword evidence="4" id="KW-1185">Reference proteome</keyword>
<name>A0A0C3Q8T7_9AGAM</name>
<protein>
    <submittedName>
        <fullName evidence="3">Uncharacterized protein</fullName>
    </submittedName>
</protein>
<dbReference type="HOGENOM" id="CLU_1469255_0_0_1"/>
<feature type="compositionally biased region" description="Polar residues" evidence="1">
    <location>
        <begin position="1"/>
        <end position="12"/>
    </location>
</feature>